<keyword evidence="3" id="KW-0479">Metal-binding</keyword>
<dbReference type="InterPro" id="IPR013824">
    <property type="entry name" value="Topo_IA_cen_sub1"/>
</dbReference>
<evidence type="ECO:0000313" key="14">
    <source>
        <dbReference type="Proteomes" id="UP000034690"/>
    </source>
</evidence>
<feature type="region of interest" description="Interaction with DNA" evidence="10">
    <location>
        <begin position="188"/>
        <end position="193"/>
    </location>
</feature>
<keyword evidence="5" id="KW-0862">Zinc</keyword>
<dbReference type="PROSITE" id="PS50880">
    <property type="entry name" value="TOPRIM"/>
    <property type="match status" value="1"/>
</dbReference>
<evidence type="ECO:0000256" key="5">
    <source>
        <dbReference type="ARBA" id="ARBA00022833"/>
    </source>
</evidence>
<proteinExistence type="inferred from homology"/>
<dbReference type="PANTHER" id="PTHR42785:SF1">
    <property type="entry name" value="DNA TOPOISOMERASE"/>
    <property type="match status" value="1"/>
</dbReference>
<dbReference type="SMART" id="SM00436">
    <property type="entry name" value="TOP1Bc"/>
    <property type="match status" value="1"/>
</dbReference>
<dbReference type="SUPFAM" id="SSF57783">
    <property type="entry name" value="Zinc beta-ribbon"/>
    <property type="match status" value="1"/>
</dbReference>
<feature type="site" description="Interaction with DNA" evidence="10">
    <location>
        <position position="31"/>
    </location>
</feature>
<keyword evidence="7 10" id="KW-0799">Topoisomerase</keyword>
<evidence type="ECO:0000259" key="12">
    <source>
        <dbReference type="PROSITE" id="PS52039"/>
    </source>
</evidence>
<dbReference type="InterPro" id="IPR003601">
    <property type="entry name" value="Topo_IA_2"/>
</dbReference>
<comment type="function">
    <text evidence="10">Releases the supercoiling and torsional tension of DNA, which is introduced during the DNA replication and transcription, by transiently cleaving and rejoining one strand of the DNA duplex. Introduces a single-strand break via transesterification at a target site in duplex DNA. The scissile phosphodiester is attacked by the catalytic tyrosine of the enzyme, resulting in the formation of a DNA-(5'-phosphotyrosyl)-enzyme intermediate and the expulsion of a 3'-OH DNA strand. The free DNA strand then undergoes passage around the unbroken strand, thus removing DNA supercoils. Finally, in the religation step, the DNA 3'-OH attacks the covalent intermediate to expel the active-site tyrosine and restore the DNA phosphodiester backbone.</text>
</comment>
<dbReference type="PROSITE" id="PS52039">
    <property type="entry name" value="TOPO_IA_2"/>
    <property type="match status" value="1"/>
</dbReference>
<dbReference type="InterPro" id="IPR000380">
    <property type="entry name" value="Topo_IA"/>
</dbReference>
<dbReference type="SMART" id="SM00493">
    <property type="entry name" value="TOPRIM"/>
    <property type="match status" value="1"/>
</dbReference>
<keyword evidence="8 10" id="KW-0238">DNA-binding</keyword>
<dbReference type="PROSITE" id="PS00396">
    <property type="entry name" value="TOPO_IA_1"/>
    <property type="match status" value="1"/>
</dbReference>
<feature type="site" description="Interaction with DNA" evidence="10">
    <location>
        <position position="180"/>
    </location>
</feature>
<accession>A0A0G0N339</accession>
<dbReference type="EC" id="5.6.2.1" evidence="10"/>
<gene>
    <name evidence="10" type="primary">topA</name>
    <name evidence="13" type="ORF">UT40_C0047G0002</name>
</gene>
<evidence type="ECO:0000256" key="2">
    <source>
        <dbReference type="ARBA" id="ARBA00009446"/>
    </source>
</evidence>
<comment type="catalytic activity">
    <reaction evidence="1 10">
        <text>ATP-independent breakage of single-stranded DNA, followed by passage and rejoining.</text>
        <dbReference type="EC" id="5.6.2.1"/>
    </reaction>
</comment>
<dbReference type="HAMAP" id="MF_00952">
    <property type="entry name" value="Topoisom_1_prok"/>
    <property type="match status" value="1"/>
</dbReference>
<keyword evidence="9 10" id="KW-0413">Isomerase</keyword>
<dbReference type="GO" id="GO:0008270">
    <property type="term" value="F:zinc ion binding"/>
    <property type="evidence" value="ECO:0007669"/>
    <property type="project" value="UniProtKB-KW"/>
</dbReference>
<comment type="caution">
    <text evidence="13">The sequence shown here is derived from an EMBL/GenBank/DDBJ whole genome shotgun (WGS) entry which is preliminary data.</text>
</comment>
<dbReference type="InterPro" id="IPR005733">
    <property type="entry name" value="TopoI_bac-type"/>
</dbReference>
<dbReference type="Pfam" id="PF01751">
    <property type="entry name" value="Toprim"/>
    <property type="match status" value="1"/>
</dbReference>
<dbReference type="Proteomes" id="UP000034690">
    <property type="component" value="Unassembled WGS sequence"/>
</dbReference>
<dbReference type="InterPro" id="IPR006171">
    <property type="entry name" value="TOPRIM_dom"/>
</dbReference>
<dbReference type="SUPFAM" id="SSF56712">
    <property type="entry name" value="Prokaryotic type I DNA topoisomerase"/>
    <property type="match status" value="1"/>
</dbReference>
<dbReference type="AlphaFoldDB" id="A0A0G0N339"/>
<evidence type="ECO:0000256" key="6">
    <source>
        <dbReference type="ARBA" id="ARBA00022842"/>
    </source>
</evidence>
<evidence type="ECO:0000256" key="4">
    <source>
        <dbReference type="ARBA" id="ARBA00022771"/>
    </source>
</evidence>
<keyword evidence="4" id="KW-0863">Zinc-finger</keyword>
<dbReference type="InterPro" id="IPR023405">
    <property type="entry name" value="Topo_IA_core_domain"/>
</dbReference>
<evidence type="ECO:0000256" key="9">
    <source>
        <dbReference type="ARBA" id="ARBA00023235"/>
    </source>
</evidence>
<dbReference type="Gene3D" id="1.10.290.10">
    <property type="entry name" value="Topoisomerase I, domain 4"/>
    <property type="match status" value="1"/>
</dbReference>
<feature type="domain" description="Toprim" evidence="11">
    <location>
        <begin position="1"/>
        <end position="111"/>
    </location>
</feature>
<feature type="site" description="Interaction with DNA" evidence="10">
    <location>
        <position position="165"/>
    </location>
</feature>
<dbReference type="SMART" id="SM00437">
    <property type="entry name" value="TOP1Ac"/>
    <property type="match status" value="1"/>
</dbReference>
<dbReference type="Pfam" id="PF01131">
    <property type="entry name" value="Topoisom_bac"/>
    <property type="match status" value="1"/>
</dbReference>
<evidence type="ECO:0000256" key="7">
    <source>
        <dbReference type="ARBA" id="ARBA00023029"/>
    </source>
</evidence>
<dbReference type="EMBL" id="LBWQ01000047">
    <property type="protein sequence ID" value="KKR10629.1"/>
    <property type="molecule type" value="Genomic_DNA"/>
</dbReference>
<dbReference type="PATRIC" id="fig|1618551.3.peg.1238"/>
<dbReference type="GO" id="GO:0006265">
    <property type="term" value="P:DNA topological change"/>
    <property type="evidence" value="ECO:0007669"/>
    <property type="project" value="UniProtKB-UniRule"/>
</dbReference>
<evidence type="ECO:0000256" key="1">
    <source>
        <dbReference type="ARBA" id="ARBA00000213"/>
    </source>
</evidence>
<dbReference type="InterPro" id="IPR013498">
    <property type="entry name" value="Topo_IA_Znf"/>
</dbReference>
<evidence type="ECO:0000256" key="10">
    <source>
        <dbReference type="HAMAP-Rule" id="MF_00952"/>
    </source>
</evidence>
<evidence type="ECO:0000259" key="11">
    <source>
        <dbReference type="PROSITE" id="PS50880"/>
    </source>
</evidence>
<protein>
    <recommendedName>
        <fullName evidence="10">DNA topoisomerase 1</fullName>
        <ecNumber evidence="10">5.6.2.1</ecNumber>
    </recommendedName>
    <alternativeName>
        <fullName evidence="10">DNA topoisomerase I</fullName>
    </alternativeName>
</protein>
<dbReference type="PANTHER" id="PTHR42785">
    <property type="entry name" value="DNA TOPOISOMERASE, TYPE IA, CORE"/>
    <property type="match status" value="1"/>
</dbReference>
<feature type="site" description="Interaction with DNA" evidence="10">
    <location>
        <position position="164"/>
    </location>
</feature>
<comment type="similarity">
    <text evidence="2 10">Belongs to the type IA topoisomerase family.</text>
</comment>
<dbReference type="Gene3D" id="3.30.65.10">
    <property type="entry name" value="Bacterial Topoisomerase I, domain 1"/>
    <property type="match status" value="2"/>
</dbReference>
<feature type="active site" description="O-(5'-phospho-DNA)-tyrosine intermediate" evidence="10">
    <location>
        <position position="323"/>
    </location>
</feature>
<feature type="site" description="Interaction with DNA" evidence="10">
    <location>
        <position position="528"/>
    </location>
</feature>
<dbReference type="InterPro" id="IPR013825">
    <property type="entry name" value="Topo_IA_cen_sub2"/>
</dbReference>
<dbReference type="GO" id="GO:0005694">
    <property type="term" value="C:chromosome"/>
    <property type="evidence" value="ECO:0007669"/>
    <property type="project" value="InterPro"/>
</dbReference>
<dbReference type="Gene3D" id="1.10.460.10">
    <property type="entry name" value="Topoisomerase I, domain 2"/>
    <property type="match status" value="1"/>
</dbReference>
<evidence type="ECO:0000256" key="3">
    <source>
        <dbReference type="ARBA" id="ARBA00022723"/>
    </source>
</evidence>
<dbReference type="InterPro" id="IPR013826">
    <property type="entry name" value="Topo_IA_cen_sub3"/>
</dbReference>
<dbReference type="GO" id="GO:0003677">
    <property type="term" value="F:DNA binding"/>
    <property type="evidence" value="ECO:0007669"/>
    <property type="project" value="UniProtKB-KW"/>
</dbReference>
<organism evidence="13 14">
    <name type="scientific">Candidatus Woesebacteria bacterium GW2011_GWA1_39_21b</name>
    <dbReference type="NCBI Taxonomy" id="1618551"/>
    <lineage>
        <taxon>Bacteria</taxon>
        <taxon>Candidatus Woeseibacteriota</taxon>
    </lineage>
</organism>
<feature type="site" description="Interaction with DNA" evidence="10">
    <location>
        <position position="173"/>
    </location>
</feature>
<dbReference type="Pfam" id="PF01396">
    <property type="entry name" value="Zn_ribbon_Top1"/>
    <property type="match status" value="2"/>
</dbReference>
<keyword evidence="6" id="KW-0460">Magnesium</keyword>
<evidence type="ECO:0000256" key="8">
    <source>
        <dbReference type="ARBA" id="ARBA00023125"/>
    </source>
</evidence>
<dbReference type="Gene3D" id="2.70.20.10">
    <property type="entry name" value="Topoisomerase I, domain 3"/>
    <property type="match status" value="1"/>
</dbReference>
<dbReference type="Gene3D" id="3.40.50.140">
    <property type="match status" value="1"/>
</dbReference>
<sequence>MNLIIVESPTKARTLSRFLGNDYSVEATMGHIKDLPKSELAVDIEKNFEPKYVIVDKKKDSIKKINDAAGKAKEIYIATDPDREGEAIAQHVKEILSDKQSLRSKDQKDIKILSRKDKKHSTYQNPNIPISRIVFHEITKEAVEEAISHPGKINKNLVDAQIARRVLDRLVGYKLSPLLWKKVRRGLSAGRVQSVTVRLIVEREREIEAFKPEEYWEIYTEVSKVSRVPKVSEALDNFVVKLIKLDDKKAEVRNKEQADKIVSELEKSDYKVLDVRKKEVRKNPYPPFTTSTMTQAGARLFGWSAKRTMSIAQRLYEEGLITYHRTDSVNLAAAAVARAREYIGKTYGAKYLPEKPRFFKRTSKLAQEAHEAIRPTDVYRVASGQGSVNGGLAGEHQKLYDLIWKRFVACQMAACVFDETVIDVEAKGRHPYLLRASGQVLKFDGWRKVIPLGKEAAGPGGPLARREEPELPLVEKDETLDLIKVLSEQKFTQPPARYNEASLIKTLEKLGIGRPSTYAPIITTIQVRNYVEKEEGKFLPTSIGIAVNDFLVTNFSDIDDYPFTAEMENGLDNVAQGKLEWQKMMKEFYAPFEKKLVDVEKNAKRVKIEAEKLGRKCPTCEKGGRVGDKQGELVIRTGRFGKFISCSLFPECKHTEKYIEKLGMKCPKCGTGDVIIKNTKTGRKFFGCSRYPDCKWASWRKPGAEKEKKEI</sequence>
<comment type="subunit">
    <text evidence="10">Monomer.</text>
</comment>
<dbReference type="PRINTS" id="PR00417">
    <property type="entry name" value="PRTPISMRASEI"/>
</dbReference>
<dbReference type="InterPro" id="IPR003602">
    <property type="entry name" value="Topo_IA_DNA-bd_dom"/>
</dbReference>
<feature type="site" description="Interaction with DNA" evidence="10">
    <location>
        <position position="325"/>
    </location>
</feature>
<dbReference type="GO" id="GO:0003917">
    <property type="term" value="F:DNA topoisomerase type I (single strand cut, ATP-independent) activity"/>
    <property type="evidence" value="ECO:0007669"/>
    <property type="project" value="UniProtKB-UniRule"/>
</dbReference>
<feature type="domain" description="Topo IA-type catalytic" evidence="12">
    <location>
        <begin position="154"/>
        <end position="597"/>
    </location>
</feature>
<reference evidence="13 14" key="1">
    <citation type="journal article" date="2015" name="Nature">
        <title>rRNA introns, odd ribosomes, and small enigmatic genomes across a large radiation of phyla.</title>
        <authorList>
            <person name="Brown C.T."/>
            <person name="Hug L.A."/>
            <person name="Thomas B.C."/>
            <person name="Sharon I."/>
            <person name="Castelle C.J."/>
            <person name="Singh A."/>
            <person name="Wilkins M.J."/>
            <person name="Williams K.H."/>
            <person name="Banfield J.F."/>
        </authorList>
    </citation>
    <scope>NUCLEOTIDE SEQUENCE [LARGE SCALE GENOMIC DNA]</scope>
</reference>
<dbReference type="InterPro" id="IPR028612">
    <property type="entry name" value="Topoisom_1_IA"/>
</dbReference>
<dbReference type="InterPro" id="IPR013497">
    <property type="entry name" value="Topo_IA_cen"/>
</dbReference>
<evidence type="ECO:0000313" key="13">
    <source>
        <dbReference type="EMBL" id="KKR10629.1"/>
    </source>
</evidence>
<dbReference type="InterPro" id="IPR023406">
    <property type="entry name" value="Topo_IA_AS"/>
</dbReference>
<dbReference type="CDD" id="cd00186">
    <property type="entry name" value="TOP1Ac"/>
    <property type="match status" value="1"/>
</dbReference>
<name>A0A0G0N339_9BACT</name>
<feature type="site" description="Interaction with DNA" evidence="10">
    <location>
        <position position="168"/>
    </location>
</feature>
<dbReference type="NCBIfam" id="TIGR01051">
    <property type="entry name" value="topA_bact"/>
    <property type="match status" value="1"/>
</dbReference>